<keyword evidence="1" id="KW-0812">Transmembrane</keyword>
<feature type="transmembrane region" description="Helical" evidence="1">
    <location>
        <begin position="25"/>
        <end position="58"/>
    </location>
</feature>
<dbReference type="Proteomes" id="UP000007947">
    <property type="component" value="Chromosome"/>
</dbReference>
<reference evidence="3 4" key="1">
    <citation type="submission" date="2011-05" db="EMBL/GenBank/DDBJ databases">
        <title>Whole genome sequence of Microlunatus phosphovorus NM-1.</title>
        <authorList>
            <person name="Hosoyama A."/>
            <person name="Sasaki K."/>
            <person name="Harada T."/>
            <person name="Igarashi R."/>
            <person name="Kawakoshi A."/>
            <person name="Sasagawa M."/>
            <person name="Fukada J."/>
            <person name="Nakamura S."/>
            <person name="Katano Y."/>
            <person name="Hanada S."/>
            <person name="Kamagata Y."/>
            <person name="Nakamura N."/>
            <person name="Yamazaki S."/>
            <person name="Fujita N."/>
        </authorList>
    </citation>
    <scope>NUCLEOTIDE SEQUENCE [LARGE SCALE GENOMIC DNA]</scope>
    <source>
        <strain evidence="4">ATCC 700054 / DSM 10555 / JCM 9379 / NBRC 101784 / NCIMB 13414 / VKM Ac-1990 / NM-1</strain>
    </source>
</reference>
<feature type="transmembrane region" description="Helical" evidence="1">
    <location>
        <begin position="116"/>
        <end position="142"/>
    </location>
</feature>
<keyword evidence="1" id="KW-0472">Membrane</keyword>
<dbReference type="RefSeq" id="WP_013863649.1">
    <property type="nucleotide sequence ID" value="NC_015635.1"/>
</dbReference>
<dbReference type="OrthoDB" id="345402at2"/>
<dbReference type="Pfam" id="PF14340">
    <property type="entry name" value="DUF4395"/>
    <property type="match status" value="1"/>
</dbReference>
<dbReference type="KEGG" id="mph:MLP_27660"/>
<proteinExistence type="predicted"/>
<dbReference type="EMBL" id="AP012204">
    <property type="protein sequence ID" value="BAK35780.1"/>
    <property type="molecule type" value="Genomic_DNA"/>
</dbReference>
<keyword evidence="4" id="KW-1185">Reference proteome</keyword>
<accession>F5XIB1</accession>
<gene>
    <name evidence="3" type="ordered locus">MLP_27660</name>
</gene>
<evidence type="ECO:0000256" key="1">
    <source>
        <dbReference type="SAM" id="Phobius"/>
    </source>
</evidence>
<name>F5XIB1_MICPN</name>
<evidence type="ECO:0000313" key="4">
    <source>
        <dbReference type="Proteomes" id="UP000007947"/>
    </source>
</evidence>
<dbReference type="eggNOG" id="ENOG5032J0V">
    <property type="taxonomic scope" value="Bacteria"/>
</dbReference>
<evidence type="ECO:0000259" key="2">
    <source>
        <dbReference type="Pfam" id="PF14340"/>
    </source>
</evidence>
<dbReference type="InterPro" id="IPR025508">
    <property type="entry name" value="DUF4395"/>
</dbReference>
<dbReference type="AlphaFoldDB" id="F5XIB1"/>
<dbReference type="HOGENOM" id="CLU_115719_0_0_11"/>
<keyword evidence="1" id="KW-1133">Transmembrane helix</keyword>
<feature type="transmembrane region" description="Helical" evidence="1">
    <location>
        <begin position="91"/>
        <end position="110"/>
    </location>
</feature>
<organism evidence="3 4">
    <name type="scientific">Microlunatus phosphovorus (strain ATCC 700054 / DSM 10555 / JCM 9379 / NBRC 101784 / NCIMB 13414 / VKM Ac-1990 / NM-1)</name>
    <dbReference type="NCBI Taxonomy" id="1032480"/>
    <lineage>
        <taxon>Bacteria</taxon>
        <taxon>Bacillati</taxon>
        <taxon>Actinomycetota</taxon>
        <taxon>Actinomycetes</taxon>
        <taxon>Propionibacteriales</taxon>
        <taxon>Propionibacteriaceae</taxon>
        <taxon>Microlunatus</taxon>
    </lineage>
</organism>
<sequence>MSGRTTSIRELFSFPNPVNDHAARVVAAGVAALALITLATGWLWLIVLLAVGFAARVLSGPRFSLLGRLATQLIAPRLGPAHLVPGPPKRFAQAIGLTLTTAAAIAGLVFGAHALALGLVAVLLVFATLESVFGFCAGCWLFGLLMKTGLIPADTCAECTNIWARYGDPARL</sequence>
<protein>
    <recommendedName>
        <fullName evidence="2">DUF4395 domain-containing protein</fullName>
    </recommendedName>
</protein>
<evidence type="ECO:0000313" key="3">
    <source>
        <dbReference type="EMBL" id="BAK35780.1"/>
    </source>
</evidence>
<feature type="domain" description="DUF4395" evidence="2">
    <location>
        <begin position="18"/>
        <end position="147"/>
    </location>
</feature>
<dbReference type="STRING" id="1032480.MLP_27660"/>